<proteinExistence type="predicted"/>
<feature type="domain" description="Peptidase C14 caspase" evidence="1">
    <location>
        <begin position="11"/>
        <end position="224"/>
    </location>
</feature>
<dbReference type="EMBL" id="VIVR01000001">
    <property type="protein sequence ID" value="TWE20263.1"/>
    <property type="molecule type" value="Genomic_DNA"/>
</dbReference>
<dbReference type="GO" id="GO:0006508">
    <property type="term" value="P:proteolysis"/>
    <property type="evidence" value="ECO:0007669"/>
    <property type="project" value="InterPro"/>
</dbReference>
<name>A0A561EXC9_9ACTN</name>
<sequence>MGLAGPGGTRVVLIGADEYRNFPDLPAVYHNIGRLAELFRSPHIGGLPAEHCVTVRNPADVKEVLDAVHQAASEATDTLVVYFAGHGMRSPDGSLYLALGHSEQGRKLYESVAFNYLRTEVLESVAPRKVVILDCCYSGAALEGNMGALDEFADQTAIEGTYVMTASAATQAARAPVGAHLTAFTGELVTAITDGVPEAPDPLDMNSLYRYIRRRLESRGMPVPQQRAGDQGHAIALFRNKWKPRSQNPTLAALREEWFHEIQVELLWHVRDVPALGKGRLRNDFGELGLIGSLLIARIAVQLAQGESTANIRDMLVSSPVFTAPGPDIDELTELIAAVQFRFERDGLASAVGVLDGLGLLPWSPESTYMLLVEYWAAQRGRTVPRTRVERELHELWDTADSRVLAAHSSLPAFPLEAYPDLWEMLKGEPDFRVGNVGALVLTKRGGGDRAWERWMSTRPWSTLKARHLVSLGGDLVRCQAARSALSRLLDQAPPGDEFRGVLERAEKIIQEQLEHIGLAVEGMSAIEYELLRERSRDEHFQDGCLATFEQHLLKQYQIFSLFPDHITTHGTWGPLPWWSIALHDEHERLAAQELLVHGSMQLSITVKSHDADELVITCQEPGPGSSRITARFRFDLRDAVHACELLLLARRQSVVVDFLTEHIDELGDCKVNLISTLPIDIGGDIGATLADIATRALRRLMPGASGPALYDDVVPSLERLLKSARLPQICRHPR</sequence>
<evidence type="ECO:0000313" key="3">
    <source>
        <dbReference type="Proteomes" id="UP000318416"/>
    </source>
</evidence>
<evidence type="ECO:0000313" key="2">
    <source>
        <dbReference type="EMBL" id="TWE20263.1"/>
    </source>
</evidence>
<dbReference type="NCBIfam" id="NF047832">
    <property type="entry name" value="caspase_w_EACC1"/>
    <property type="match status" value="1"/>
</dbReference>
<reference evidence="2 3" key="1">
    <citation type="submission" date="2019-06" db="EMBL/GenBank/DDBJ databases">
        <title>Sequencing the genomes of 1000 actinobacteria strains.</title>
        <authorList>
            <person name="Klenk H.-P."/>
        </authorList>
    </citation>
    <scope>NUCLEOTIDE SEQUENCE [LARGE SCALE GENOMIC DNA]</scope>
    <source>
        <strain evidence="2 3">DSM 41649</strain>
    </source>
</reference>
<dbReference type="SUPFAM" id="SSF52129">
    <property type="entry name" value="Caspase-like"/>
    <property type="match status" value="1"/>
</dbReference>
<dbReference type="Gene3D" id="3.40.50.1460">
    <property type="match status" value="1"/>
</dbReference>
<dbReference type="InterPro" id="IPR011600">
    <property type="entry name" value="Pept_C14_caspase"/>
</dbReference>
<organism evidence="2 3">
    <name type="scientific">Kitasatospora atroaurantiaca</name>
    <dbReference type="NCBI Taxonomy" id="285545"/>
    <lineage>
        <taxon>Bacteria</taxon>
        <taxon>Bacillati</taxon>
        <taxon>Actinomycetota</taxon>
        <taxon>Actinomycetes</taxon>
        <taxon>Kitasatosporales</taxon>
        <taxon>Streptomycetaceae</taxon>
        <taxon>Kitasatospora</taxon>
    </lineage>
</organism>
<dbReference type="Pfam" id="PF00656">
    <property type="entry name" value="Peptidase_C14"/>
    <property type="match status" value="1"/>
</dbReference>
<gene>
    <name evidence="2" type="ORF">FB465_5410</name>
</gene>
<dbReference type="RefSeq" id="WP_145794507.1">
    <property type="nucleotide sequence ID" value="NZ_BAAABR010000017.1"/>
</dbReference>
<protein>
    <submittedName>
        <fullName evidence="2">Caspase domain-containing protein</fullName>
    </submittedName>
</protein>
<keyword evidence="3" id="KW-1185">Reference proteome</keyword>
<dbReference type="OrthoDB" id="3542505at2"/>
<comment type="caution">
    <text evidence="2">The sequence shown here is derived from an EMBL/GenBank/DDBJ whole genome shotgun (WGS) entry which is preliminary data.</text>
</comment>
<dbReference type="AlphaFoldDB" id="A0A561EXC9"/>
<dbReference type="InterPro" id="IPR029030">
    <property type="entry name" value="Caspase-like_dom_sf"/>
</dbReference>
<accession>A0A561EXC9</accession>
<evidence type="ECO:0000259" key="1">
    <source>
        <dbReference type="Pfam" id="PF00656"/>
    </source>
</evidence>
<dbReference type="GO" id="GO:0004197">
    <property type="term" value="F:cysteine-type endopeptidase activity"/>
    <property type="evidence" value="ECO:0007669"/>
    <property type="project" value="InterPro"/>
</dbReference>
<dbReference type="Proteomes" id="UP000318416">
    <property type="component" value="Unassembled WGS sequence"/>
</dbReference>